<dbReference type="PANTHER" id="PTHR45756:SF1">
    <property type="entry name" value="PROTEIN KINASE DOMAIN CONTAINING PROTEIN"/>
    <property type="match status" value="1"/>
</dbReference>
<dbReference type="InterPro" id="IPR001245">
    <property type="entry name" value="Ser-Thr/Tyr_kinase_cat_dom"/>
</dbReference>
<gene>
    <name evidence="2" type="ORF">EIN_278430</name>
</gene>
<dbReference type="RefSeq" id="XP_004183699.1">
    <property type="nucleotide sequence ID" value="XM_004183651.1"/>
</dbReference>
<evidence type="ECO:0000313" key="3">
    <source>
        <dbReference type="Proteomes" id="UP000014680"/>
    </source>
</evidence>
<dbReference type="InterPro" id="IPR011009">
    <property type="entry name" value="Kinase-like_dom_sf"/>
</dbReference>
<dbReference type="AlphaFoldDB" id="A0A0A1U0D8"/>
<keyword evidence="3" id="KW-1185">Reference proteome</keyword>
<dbReference type="OrthoDB" id="30536at2759"/>
<name>A0A0A1U0D8_ENTIV</name>
<dbReference type="OMA" id="YQQPADI"/>
<dbReference type="SUPFAM" id="SSF56112">
    <property type="entry name" value="Protein kinase-like (PK-like)"/>
    <property type="match status" value="1"/>
</dbReference>
<dbReference type="PROSITE" id="PS50011">
    <property type="entry name" value="PROTEIN_KINASE_DOM"/>
    <property type="match status" value="1"/>
</dbReference>
<organism evidence="2 3">
    <name type="scientific">Entamoeba invadens IP1</name>
    <dbReference type="NCBI Taxonomy" id="370355"/>
    <lineage>
        <taxon>Eukaryota</taxon>
        <taxon>Amoebozoa</taxon>
        <taxon>Evosea</taxon>
        <taxon>Archamoebae</taxon>
        <taxon>Mastigamoebida</taxon>
        <taxon>Entamoebidae</taxon>
        <taxon>Entamoeba</taxon>
    </lineage>
</organism>
<dbReference type="VEuPathDB" id="AmoebaDB:EIN_278430"/>
<dbReference type="KEGG" id="eiv:EIN_278430"/>
<evidence type="ECO:0000313" key="2">
    <source>
        <dbReference type="EMBL" id="ELP84353.1"/>
    </source>
</evidence>
<proteinExistence type="predicted"/>
<protein>
    <submittedName>
        <fullName evidence="2">Protein serine/threonine kinase, putative</fullName>
    </submittedName>
</protein>
<dbReference type="PANTHER" id="PTHR45756">
    <property type="entry name" value="PALMITOYLTRANSFERASE"/>
    <property type="match status" value="1"/>
</dbReference>
<dbReference type="Gene3D" id="1.10.510.10">
    <property type="entry name" value="Transferase(Phosphotransferase) domain 1"/>
    <property type="match status" value="1"/>
</dbReference>
<keyword evidence="2" id="KW-0808">Transferase</keyword>
<dbReference type="Pfam" id="PF07714">
    <property type="entry name" value="PK_Tyr_Ser-Thr"/>
    <property type="match status" value="1"/>
</dbReference>
<dbReference type="Proteomes" id="UP000014680">
    <property type="component" value="Unassembled WGS sequence"/>
</dbReference>
<dbReference type="GeneID" id="14883318"/>
<accession>A0A0A1U0D8</accession>
<dbReference type="EMBL" id="KB207139">
    <property type="protein sequence ID" value="ELP84353.1"/>
    <property type="molecule type" value="Genomic_DNA"/>
</dbReference>
<dbReference type="InterPro" id="IPR053215">
    <property type="entry name" value="TKL_Ser/Thr_kinase"/>
</dbReference>
<dbReference type="InterPro" id="IPR000719">
    <property type="entry name" value="Prot_kinase_dom"/>
</dbReference>
<feature type="domain" description="Protein kinase" evidence="1">
    <location>
        <begin position="1"/>
        <end position="108"/>
    </location>
</feature>
<dbReference type="GO" id="GO:0005524">
    <property type="term" value="F:ATP binding"/>
    <property type="evidence" value="ECO:0007669"/>
    <property type="project" value="InterPro"/>
</dbReference>
<evidence type="ECO:0000259" key="1">
    <source>
        <dbReference type="PROSITE" id="PS50011"/>
    </source>
</evidence>
<sequence length="108" mass="12768">MTNMTFTKTIGTPVYMSPEVLSQENYQQPADIYSFAITMYETVTWEKSYPQKEFPFPWVIAQFVTSGKRLPHVSKIPQTYFEVIQMGWEQDKHTRIQIEKLVSLMEHL</sequence>
<dbReference type="GO" id="GO:0004672">
    <property type="term" value="F:protein kinase activity"/>
    <property type="evidence" value="ECO:0007669"/>
    <property type="project" value="InterPro"/>
</dbReference>
<reference evidence="2 3" key="1">
    <citation type="submission" date="2012-10" db="EMBL/GenBank/DDBJ databases">
        <authorList>
            <person name="Zafar N."/>
            <person name="Inman J."/>
            <person name="Hall N."/>
            <person name="Lorenzi H."/>
            <person name="Caler E."/>
        </authorList>
    </citation>
    <scope>NUCLEOTIDE SEQUENCE [LARGE SCALE GENOMIC DNA]</scope>
    <source>
        <strain evidence="2 3">IP1</strain>
    </source>
</reference>
<keyword evidence="2" id="KW-0418">Kinase</keyword>